<name>A0A9D1YXX8_9MICO</name>
<protein>
    <submittedName>
        <fullName evidence="1">Uncharacterized protein</fullName>
    </submittedName>
</protein>
<proteinExistence type="predicted"/>
<accession>A0A9D1YXX8</accession>
<comment type="caution">
    <text evidence="1">The sequence shown here is derived from an EMBL/GenBank/DDBJ whole genome shotgun (WGS) entry which is preliminary data.</text>
</comment>
<reference evidence="1" key="2">
    <citation type="submission" date="2021-04" db="EMBL/GenBank/DDBJ databases">
        <authorList>
            <person name="Gilroy R."/>
        </authorList>
    </citation>
    <scope>NUCLEOTIDE SEQUENCE</scope>
    <source>
        <strain evidence="1">ChiGjej1B1-98</strain>
    </source>
</reference>
<gene>
    <name evidence="1" type="ORF">H9830_13745</name>
</gene>
<sequence length="264" mass="27749">MAERAERIAQRLLSGSGAGVVTAYRLEGQPMLDAIAHGVASDGSLVVAAVARPDSEIFAVAPVDVRLDITMEAPELDVRVVAASLHLLGSLRWLPRFEPSDAAAIDRLPEHIAEIALAPGGRVGVVHATSALVHESAGVTRVGVRRAAEGVLATSRDRVHEQIPAMLDLARSTDRDRLSVLADAVIGGYRNGRVLLERPTVGACAAAVGKTFVIDVDTDGLTLMHIGEKQTTVVLALFGAEALVQEPGTTVDQCRAKLTRLLAA</sequence>
<evidence type="ECO:0000313" key="1">
    <source>
        <dbReference type="EMBL" id="HIY67326.1"/>
    </source>
</evidence>
<dbReference type="EMBL" id="DXDC01000412">
    <property type="protein sequence ID" value="HIY67326.1"/>
    <property type="molecule type" value="Genomic_DNA"/>
</dbReference>
<dbReference type="AlphaFoldDB" id="A0A9D1YXX8"/>
<reference evidence="1" key="1">
    <citation type="journal article" date="2021" name="PeerJ">
        <title>Extensive microbial diversity within the chicken gut microbiome revealed by metagenomics and culture.</title>
        <authorList>
            <person name="Gilroy R."/>
            <person name="Ravi A."/>
            <person name="Getino M."/>
            <person name="Pursley I."/>
            <person name="Horton D.L."/>
            <person name="Alikhan N.F."/>
            <person name="Baker D."/>
            <person name="Gharbi K."/>
            <person name="Hall N."/>
            <person name="Watson M."/>
            <person name="Adriaenssens E.M."/>
            <person name="Foster-Nyarko E."/>
            <person name="Jarju S."/>
            <person name="Secka A."/>
            <person name="Antonio M."/>
            <person name="Oren A."/>
            <person name="Chaudhuri R.R."/>
            <person name="La Ragione R."/>
            <person name="Hildebrand F."/>
            <person name="Pallen M.J."/>
        </authorList>
    </citation>
    <scope>NUCLEOTIDE SEQUENCE</scope>
    <source>
        <strain evidence="1">ChiGjej1B1-98</strain>
    </source>
</reference>
<organism evidence="1 2">
    <name type="scientific">Candidatus Agrococcus pullicola</name>
    <dbReference type="NCBI Taxonomy" id="2838429"/>
    <lineage>
        <taxon>Bacteria</taxon>
        <taxon>Bacillati</taxon>
        <taxon>Actinomycetota</taxon>
        <taxon>Actinomycetes</taxon>
        <taxon>Micrococcales</taxon>
        <taxon>Microbacteriaceae</taxon>
        <taxon>Agrococcus</taxon>
    </lineage>
</organism>
<evidence type="ECO:0000313" key="2">
    <source>
        <dbReference type="Proteomes" id="UP000824005"/>
    </source>
</evidence>
<dbReference type="Proteomes" id="UP000824005">
    <property type="component" value="Unassembled WGS sequence"/>
</dbReference>